<feature type="domain" description="Peptidase C39-like" evidence="3">
    <location>
        <begin position="59"/>
        <end position="202"/>
    </location>
</feature>
<comment type="caution">
    <text evidence="4">The sequence shown here is derived from an EMBL/GenBank/DDBJ whole genome shotgun (WGS) entry which is preliminary data.</text>
</comment>
<dbReference type="AlphaFoldDB" id="A0A1A3BU11"/>
<organism evidence="4 5">
    <name type="scientific">Mycobacterium asiaticum</name>
    <dbReference type="NCBI Taxonomy" id="1790"/>
    <lineage>
        <taxon>Bacteria</taxon>
        <taxon>Bacillati</taxon>
        <taxon>Actinomycetota</taxon>
        <taxon>Actinomycetes</taxon>
        <taxon>Mycobacteriales</taxon>
        <taxon>Mycobacteriaceae</taxon>
        <taxon>Mycobacterium</taxon>
    </lineage>
</organism>
<evidence type="ECO:0000313" key="5">
    <source>
        <dbReference type="Proteomes" id="UP000093795"/>
    </source>
</evidence>
<evidence type="ECO:0000256" key="2">
    <source>
        <dbReference type="SAM" id="SignalP"/>
    </source>
</evidence>
<proteinExistence type="predicted"/>
<dbReference type="EMBL" id="LZKQ01000243">
    <property type="protein sequence ID" value="OBI78385.1"/>
    <property type="molecule type" value="Genomic_DNA"/>
</dbReference>
<keyword evidence="2" id="KW-0732">Signal</keyword>
<dbReference type="OrthoDB" id="461196at2"/>
<evidence type="ECO:0000259" key="3">
    <source>
        <dbReference type="Pfam" id="PF13529"/>
    </source>
</evidence>
<sequence length="236" mass="24516">MTDRITKVGKAAVLTLVAGAVTLGLAAPAAASAGGIMYGDPAAAAKWWRYQTYDDCVLMASADLVGQITGTEPSEQDIINVAQSTPSSVHPGSIYIKPADPQHPDSGNGTSRKDIPTLLGHYGVAVNTTDADSAPKNGVATGIDALKQYLGSGHAVLVSVNAEMIWGEPIENKDDDGNPLSDHAVVVTGVDSAKGVVHLNDSGTTRGRDEQVPLDLFARAWAASHYYLLVTAPTVK</sequence>
<name>A0A1A3BU11_MYCAS</name>
<accession>A0A1A3BU11</accession>
<evidence type="ECO:0000313" key="4">
    <source>
        <dbReference type="EMBL" id="OBI78385.1"/>
    </source>
</evidence>
<gene>
    <name evidence="4" type="ORF">A9X01_27430</name>
</gene>
<dbReference type="Pfam" id="PF13529">
    <property type="entry name" value="Peptidase_C39_2"/>
    <property type="match status" value="1"/>
</dbReference>
<feature type="signal peptide" evidence="2">
    <location>
        <begin position="1"/>
        <end position="26"/>
    </location>
</feature>
<reference evidence="4 5" key="1">
    <citation type="submission" date="2016-06" db="EMBL/GenBank/DDBJ databases">
        <authorList>
            <person name="Kjaerup R.B."/>
            <person name="Dalgaard T.S."/>
            <person name="Juul-Madsen H.R."/>
        </authorList>
    </citation>
    <scope>NUCLEOTIDE SEQUENCE [LARGE SCALE GENOMIC DNA]</scope>
    <source>
        <strain evidence="4 5">1081914.2</strain>
    </source>
</reference>
<dbReference type="Proteomes" id="UP000093795">
    <property type="component" value="Unassembled WGS sequence"/>
</dbReference>
<dbReference type="RefSeq" id="WP_065122618.1">
    <property type="nucleotide sequence ID" value="NZ_LZKQ01000243.1"/>
</dbReference>
<dbReference type="STRING" id="1790.A5645_04035"/>
<feature type="region of interest" description="Disordered" evidence="1">
    <location>
        <begin position="85"/>
        <end position="113"/>
    </location>
</feature>
<evidence type="ECO:0000256" key="1">
    <source>
        <dbReference type="SAM" id="MobiDB-lite"/>
    </source>
</evidence>
<dbReference type="InterPro" id="IPR039564">
    <property type="entry name" value="Peptidase_C39-like"/>
</dbReference>
<protein>
    <recommendedName>
        <fullName evidence="3">Peptidase C39-like domain-containing protein</fullName>
    </recommendedName>
</protein>
<dbReference type="Gene3D" id="3.90.70.10">
    <property type="entry name" value="Cysteine proteinases"/>
    <property type="match status" value="1"/>
</dbReference>
<feature type="chain" id="PRO_5039189332" description="Peptidase C39-like domain-containing protein" evidence="2">
    <location>
        <begin position="27"/>
        <end position="236"/>
    </location>
</feature>